<evidence type="ECO:0000256" key="1">
    <source>
        <dbReference type="SAM" id="Coils"/>
    </source>
</evidence>
<keyword evidence="1" id="KW-0175">Coiled coil</keyword>
<feature type="non-terminal residue" evidence="2">
    <location>
        <position position="75"/>
    </location>
</feature>
<feature type="non-terminal residue" evidence="2">
    <location>
        <position position="1"/>
    </location>
</feature>
<reference evidence="2" key="1">
    <citation type="submission" date="2014-12" db="EMBL/GenBank/DDBJ databases">
        <title>Insight into the proteome of Arion vulgaris.</title>
        <authorList>
            <person name="Aradska J."/>
            <person name="Bulat T."/>
            <person name="Smidak R."/>
            <person name="Sarate P."/>
            <person name="Gangsoo J."/>
            <person name="Sialana F."/>
            <person name="Bilban M."/>
            <person name="Lubec G."/>
        </authorList>
    </citation>
    <scope>NUCLEOTIDE SEQUENCE</scope>
    <source>
        <tissue evidence="2">Skin</tissue>
    </source>
</reference>
<dbReference type="AlphaFoldDB" id="A0A0B6YDG1"/>
<sequence>AKEREVMYRSTLAANSSQVKSIKENFESSQEEKLKLKEGLRELREQLAAKDEKDRQLTENVSRLQAELVEKEKAQ</sequence>
<dbReference type="EMBL" id="HACG01007354">
    <property type="protein sequence ID" value="CEK54219.1"/>
    <property type="molecule type" value="Transcribed_RNA"/>
</dbReference>
<protein>
    <submittedName>
        <fullName evidence="2">Uncharacterized protein</fullName>
    </submittedName>
</protein>
<accession>A0A0B6YDG1</accession>
<evidence type="ECO:0000313" key="2">
    <source>
        <dbReference type="EMBL" id="CEK54219.1"/>
    </source>
</evidence>
<proteinExistence type="predicted"/>
<feature type="coiled-coil region" evidence="1">
    <location>
        <begin position="26"/>
        <end position="74"/>
    </location>
</feature>
<name>A0A0B6YDG1_9EUPU</name>
<gene>
    <name evidence="2" type="primary">ORF22244</name>
</gene>
<organism evidence="2">
    <name type="scientific">Arion vulgaris</name>
    <dbReference type="NCBI Taxonomy" id="1028688"/>
    <lineage>
        <taxon>Eukaryota</taxon>
        <taxon>Metazoa</taxon>
        <taxon>Spiralia</taxon>
        <taxon>Lophotrochozoa</taxon>
        <taxon>Mollusca</taxon>
        <taxon>Gastropoda</taxon>
        <taxon>Heterobranchia</taxon>
        <taxon>Euthyneura</taxon>
        <taxon>Panpulmonata</taxon>
        <taxon>Eupulmonata</taxon>
        <taxon>Stylommatophora</taxon>
        <taxon>Helicina</taxon>
        <taxon>Arionoidea</taxon>
        <taxon>Arionidae</taxon>
        <taxon>Arion</taxon>
    </lineage>
</organism>